<sequence>MKQRSMSSSSPDPKSGRSSLAFDLDGTVTREEILPAIARELDLFDEMSLLTDLTLRGEISFERSFRLRFQILRNVPLARIQDITGSVRLDPDIAAFIRAEADRCFIVTGNLDLWVAPLMTVLPCRWFCSKGHLGPTGAVELGEVQLKSRAIRELRSSGSDVVAIGDSSNDVPMFEEADVGIAYGGVHEPVAALHEMADYVVYDGATLCRLLATL</sequence>
<keyword evidence="6" id="KW-0378">Hydrolase</keyword>
<protein>
    <recommendedName>
        <fullName evidence="3">phosphoserine phosphatase</fullName>
        <ecNumber evidence="3">3.1.3.3</ecNumber>
    </recommendedName>
</protein>
<dbReference type="SUPFAM" id="SSF56784">
    <property type="entry name" value="HAD-like"/>
    <property type="match status" value="1"/>
</dbReference>
<evidence type="ECO:0000256" key="2">
    <source>
        <dbReference type="ARBA" id="ARBA00005135"/>
    </source>
</evidence>
<dbReference type="InterPro" id="IPR036412">
    <property type="entry name" value="HAD-like_sf"/>
</dbReference>
<feature type="region of interest" description="Disordered" evidence="11">
    <location>
        <begin position="1"/>
        <end position="20"/>
    </location>
</feature>
<dbReference type="EC" id="3.1.3.3" evidence="3"/>
<dbReference type="EMBL" id="JAUFPT010000116">
    <property type="protein sequence ID" value="MDN3574846.1"/>
    <property type="molecule type" value="Genomic_DNA"/>
</dbReference>
<organism evidence="12 13">
    <name type="scientific">Methylobacterium longum</name>
    <dbReference type="NCBI Taxonomy" id="767694"/>
    <lineage>
        <taxon>Bacteria</taxon>
        <taxon>Pseudomonadati</taxon>
        <taxon>Pseudomonadota</taxon>
        <taxon>Alphaproteobacteria</taxon>
        <taxon>Hyphomicrobiales</taxon>
        <taxon>Methylobacteriaceae</taxon>
        <taxon>Methylobacterium</taxon>
    </lineage>
</organism>
<evidence type="ECO:0000256" key="6">
    <source>
        <dbReference type="ARBA" id="ARBA00022801"/>
    </source>
</evidence>
<feature type="compositionally biased region" description="Low complexity" evidence="11">
    <location>
        <begin position="1"/>
        <end position="19"/>
    </location>
</feature>
<evidence type="ECO:0000313" key="12">
    <source>
        <dbReference type="EMBL" id="MDN3574846.1"/>
    </source>
</evidence>
<keyword evidence="5" id="KW-0479">Metal-binding</keyword>
<accession>A0ABT8AZJ3</accession>
<evidence type="ECO:0000256" key="5">
    <source>
        <dbReference type="ARBA" id="ARBA00022723"/>
    </source>
</evidence>
<comment type="caution">
    <text evidence="12">The sequence shown here is derived from an EMBL/GenBank/DDBJ whole genome shotgun (WGS) entry which is preliminary data.</text>
</comment>
<dbReference type="PANTHER" id="PTHR43344:SF2">
    <property type="entry name" value="PHOSPHOSERINE PHOSPHATASE"/>
    <property type="match status" value="1"/>
</dbReference>
<keyword evidence="4" id="KW-0028">Amino-acid biosynthesis</keyword>
<keyword evidence="8" id="KW-0718">Serine biosynthesis</keyword>
<evidence type="ECO:0000256" key="7">
    <source>
        <dbReference type="ARBA" id="ARBA00022842"/>
    </source>
</evidence>
<evidence type="ECO:0000256" key="1">
    <source>
        <dbReference type="ARBA" id="ARBA00001946"/>
    </source>
</evidence>
<evidence type="ECO:0000256" key="9">
    <source>
        <dbReference type="ARBA" id="ARBA00048138"/>
    </source>
</evidence>
<dbReference type="InterPro" id="IPR023214">
    <property type="entry name" value="HAD_sf"/>
</dbReference>
<dbReference type="NCBIfam" id="TIGR01488">
    <property type="entry name" value="HAD-SF-IB"/>
    <property type="match status" value="1"/>
</dbReference>
<comment type="catalytic activity">
    <reaction evidence="10">
        <text>O-phospho-D-serine + H2O = D-serine + phosphate</text>
        <dbReference type="Rhea" id="RHEA:24873"/>
        <dbReference type="ChEBI" id="CHEBI:15377"/>
        <dbReference type="ChEBI" id="CHEBI:35247"/>
        <dbReference type="ChEBI" id="CHEBI:43474"/>
        <dbReference type="ChEBI" id="CHEBI:58680"/>
        <dbReference type="EC" id="3.1.3.3"/>
    </reaction>
</comment>
<dbReference type="PANTHER" id="PTHR43344">
    <property type="entry name" value="PHOSPHOSERINE PHOSPHATASE"/>
    <property type="match status" value="1"/>
</dbReference>
<dbReference type="Gene3D" id="3.40.50.1000">
    <property type="entry name" value="HAD superfamily/HAD-like"/>
    <property type="match status" value="1"/>
</dbReference>
<evidence type="ECO:0000256" key="4">
    <source>
        <dbReference type="ARBA" id="ARBA00022605"/>
    </source>
</evidence>
<evidence type="ECO:0000256" key="8">
    <source>
        <dbReference type="ARBA" id="ARBA00023299"/>
    </source>
</evidence>
<keyword evidence="13" id="KW-1185">Reference proteome</keyword>
<comment type="cofactor">
    <cofactor evidence="1">
        <name>Mg(2+)</name>
        <dbReference type="ChEBI" id="CHEBI:18420"/>
    </cofactor>
</comment>
<dbReference type="RefSeq" id="WP_238291649.1">
    <property type="nucleotide sequence ID" value="NZ_BPQS01000042.1"/>
</dbReference>
<dbReference type="Pfam" id="PF12710">
    <property type="entry name" value="HAD"/>
    <property type="match status" value="1"/>
</dbReference>
<dbReference type="InterPro" id="IPR050582">
    <property type="entry name" value="HAD-like_SerB"/>
</dbReference>
<comment type="catalytic activity">
    <reaction evidence="9">
        <text>O-phospho-L-serine + H2O = L-serine + phosphate</text>
        <dbReference type="Rhea" id="RHEA:21208"/>
        <dbReference type="ChEBI" id="CHEBI:15377"/>
        <dbReference type="ChEBI" id="CHEBI:33384"/>
        <dbReference type="ChEBI" id="CHEBI:43474"/>
        <dbReference type="ChEBI" id="CHEBI:57524"/>
        <dbReference type="EC" id="3.1.3.3"/>
    </reaction>
</comment>
<dbReference type="Proteomes" id="UP001244297">
    <property type="component" value="Unassembled WGS sequence"/>
</dbReference>
<proteinExistence type="predicted"/>
<name>A0ABT8AZJ3_9HYPH</name>
<evidence type="ECO:0000313" key="13">
    <source>
        <dbReference type="Proteomes" id="UP001244297"/>
    </source>
</evidence>
<evidence type="ECO:0000256" key="10">
    <source>
        <dbReference type="ARBA" id="ARBA00048523"/>
    </source>
</evidence>
<gene>
    <name evidence="12" type="ORF">QWZ18_30160</name>
</gene>
<evidence type="ECO:0000256" key="3">
    <source>
        <dbReference type="ARBA" id="ARBA00012640"/>
    </source>
</evidence>
<reference evidence="13" key="1">
    <citation type="journal article" date="2019" name="Int. J. Syst. Evol. Microbiol.">
        <title>The Global Catalogue of Microorganisms (GCM) 10K type strain sequencing project: providing services to taxonomists for standard genome sequencing and annotation.</title>
        <authorList>
            <consortium name="The Broad Institute Genomics Platform"/>
            <consortium name="The Broad Institute Genome Sequencing Center for Infectious Disease"/>
            <person name="Wu L."/>
            <person name="Ma J."/>
        </authorList>
    </citation>
    <scope>NUCLEOTIDE SEQUENCE [LARGE SCALE GENOMIC DNA]</scope>
    <source>
        <strain evidence="13">CECT 7806</strain>
    </source>
</reference>
<evidence type="ECO:0000256" key="11">
    <source>
        <dbReference type="SAM" id="MobiDB-lite"/>
    </source>
</evidence>
<keyword evidence="7" id="KW-0460">Magnesium</keyword>
<comment type="pathway">
    <text evidence="2">Amino-acid biosynthesis; L-serine biosynthesis; L-serine from 3-phospho-D-glycerate: step 3/3.</text>
</comment>